<evidence type="ECO:0000259" key="1">
    <source>
        <dbReference type="Pfam" id="PF07238"/>
    </source>
</evidence>
<sequence>MNRVSTVSWMDQKQPIEFITTMQRREEEVWIHASDELINTYPLPIGKVLKVDVRNQQSFKMVRFDGCVLGIAEEEGQKYIRLGFCTSEKELDEYRIHWIDVELDVKIERVHGDVDEFWMENLSTGGFGIGTGFDGFNMNERVRGSFEGVEFIGQVVRIEKDECDRTIRHIGIRFIEVDRQRVLAIIKQWE</sequence>
<dbReference type="Pfam" id="PF07238">
    <property type="entry name" value="PilZ"/>
    <property type="match status" value="1"/>
</dbReference>
<protein>
    <recommendedName>
        <fullName evidence="1">PilZ domain-containing protein</fullName>
    </recommendedName>
</protein>
<organism evidence="2 3">
    <name type="scientific">Sulfoacidibacillus ferrooxidans</name>
    <dbReference type="NCBI Taxonomy" id="2005001"/>
    <lineage>
        <taxon>Bacteria</taxon>
        <taxon>Bacillati</taxon>
        <taxon>Bacillota</taxon>
        <taxon>Bacilli</taxon>
        <taxon>Bacillales</taxon>
        <taxon>Alicyclobacillaceae</taxon>
        <taxon>Sulfoacidibacillus</taxon>
    </lineage>
</organism>
<dbReference type="InterPro" id="IPR009875">
    <property type="entry name" value="PilZ_domain"/>
</dbReference>
<evidence type="ECO:0000313" key="2">
    <source>
        <dbReference type="EMBL" id="MCI0184563.1"/>
    </source>
</evidence>
<accession>A0A9X1VAT8</accession>
<keyword evidence="3" id="KW-1185">Reference proteome</keyword>
<feature type="domain" description="PilZ" evidence="1">
    <location>
        <begin position="99"/>
        <end position="180"/>
    </location>
</feature>
<reference evidence="2" key="1">
    <citation type="submission" date="2022-03" db="EMBL/GenBank/DDBJ databases">
        <title>Draft Genome Sequence of Firmicute Strain S0AB, a Heterotrophic Iron/Sulfur-Oxidizing Extreme Acidophile.</title>
        <authorList>
            <person name="Vergara E."/>
            <person name="Pakostova E."/>
            <person name="Johnson D.B."/>
            <person name="Holmes D.S."/>
        </authorList>
    </citation>
    <scope>NUCLEOTIDE SEQUENCE</scope>
    <source>
        <strain evidence="2">S0AB</strain>
    </source>
</reference>
<dbReference type="EMBL" id="JALBUF010000017">
    <property type="protein sequence ID" value="MCI0184563.1"/>
    <property type="molecule type" value="Genomic_DNA"/>
</dbReference>
<evidence type="ECO:0000313" key="3">
    <source>
        <dbReference type="Proteomes" id="UP001139263"/>
    </source>
</evidence>
<dbReference type="RefSeq" id="WP_241716356.1">
    <property type="nucleotide sequence ID" value="NZ_JALBUF010000017.1"/>
</dbReference>
<dbReference type="GO" id="GO:0035438">
    <property type="term" value="F:cyclic-di-GMP binding"/>
    <property type="evidence" value="ECO:0007669"/>
    <property type="project" value="InterPro"/>
</dbReference>
<gene>
    <name evidence="2" type="ORF">MM817_02860</name>
</gene>
<name>A0A9X1VAT8_9BACL</name>
<dbReference type="AlphaFoldDB" id="A0A9X1VAT8"/>
<comment type="caution">
    <text evidence="2">The sequence shown here is derived from an EMBL/GenBank/DDBJ whole genome shotgun (WGS) entry which is preliminary data.</text>
</comment>
<dbReference type="Proteomes" id="UP001139263">
    <property type="component" value="Unassembled WGS sequence"/>
</dbReference>
<proteinExistence type="predicted"/>